<dbReference type="RefSeq" id="WP_252085146.1">
    <property type="nucleotide sequence ID" value="NZ_CP092418.1"/>
</dbReference>
<sequence length="120" mass="13366">MADYPEALDYMLAAWNEPDSTKVRDHLENALSNNVRFVDPSIDVSGIDGFEKNVHEVKSKLPGAVYSRTSGVDSQHGFHRYHWAIHQEGKLLMAGFDVTEIDGQGKVSCVIGFFGDIPDR</sequence>
<keyword evidence="2" id="KW-1185">Reference proteome</keyword>
<evidence type="ECO:0008006" key="3">
    <source>
        <dbReference type="Google" id="ProtNLM"/>
    </source>
</evidence>
<organism evidence="1 2">
    <name type="scientific">Microbulbifer variabilis</name>
    <dbReference type="NCBI Taxonomy" id="266805"/>
    <lineage>
        <taxon>Bacteria</taxon>
        <taxon>Pseudomonadati</taxon>
        <taxon>Pseudomonadota</taxon>
        <taxon>Gammaproteobacteria</taxon>
        <taxon>Cellvibrionales</taxon>
        <taxon>Microbulbiferaceae</taxon>
        <taxon>Microbulbifer</taxon>
    </lineage>
</organism>
<evidence type="ECO:0000313" key="1">
    <source>
        <dbReference type="EMBL" id="USD22793.1"/>
    </source>
</evidence>
<protein>
    <recommendedName>
        <fullName evidence="3">SnoaL-like domain-containing protein</fullName>
    </recommendedName>
</protein>
<name>A0ABY4VI05_9GAMM</name>
<reference evidence="1" key="1">
    <citation type="submission" date="2022-02" db="EMBL/GenBank/DDBJ databases">
        <title>Coral-associated bacteria.</title>
        <authorList>
            <person name="Tang K."/>
            <person name="Wang X."/>
        </authorList>
    </citation>
    <scope>NUCLEOTIDE SEQUENCE</scope>
    <source>
        <strain evidence="1">SCSIO 43006</strain>
    </source>
</reference>
<accession>A0ABY4VI05</accession>
<dbReference type="Proteomes" id="UP001055658">
    <property type="component" value="Chromosome"/>
</dbReference>
<gene>
    <name evidence="1" type="ORF">MJO52_06550</name>
</gene>
<proteinExistence type="predicted"/>
<dbReference type="EMBL" id="CP092418">
    <property type="protein sequence ID" value="USD22793.1"/>
    <property type="molecule type" value="Genomic_DNA"/>
</dbReference>
<evidence type="ECO:0000313" key="2">
    <source>
        <dbReference type="Proteomes" id="UP001055658"/>
    </source>
</evidence>
<dbReference type="InterPro" id="IPR032710">
    <property type="entry name" value="NTF2-like_dom_sf"/>
</dbReference>
<dbReference type="Gene3D" id="3.10.450.50">
    <property type="match status" value="1"/>
</dbReference>
<dbReference type="SUPFAM" id="SSF54427">
    <property type="entry name" value="NTF2-like"/>
    <property type="match status" value="1"/>
</dbReference>